<proteinExistence type="predicted"/>
<gene>
    <name evidence="1" type="ORF">O1611_g6264</name>
</gene>
<dbReference type="EMBL" id="JAPUUL010001450">
    <property type="protein sequence ID" value="KAJ8127374.1"/>
    <property type="molecule type" value="Genomic_DNA"/>
</dbReference>
<reference evidence="1" key="1">
    <citation type="submission" date="2022-12" db="EMBL/GenBank/DDBJ databases">
        <title>Genome Sequence of Lasiodiplodia mahajangana.</title>
        <authorList>
            <person name="Buettner E."/>
        </authorList>
    </citation>
    <scope>NUCLEOTIDE SEQUENCE</scope>
    <source>
        <strain evidence="1">VT137</strain>
    </source>
</reference>
<sequence length="157" mass="16945">MVVHVTPMFMLEAAHHQGTGASTTHFGPEARSCDPRLPREGAPLLESPVGGSGNTTHVDLHGIIDAIAQDMTMVVRSPDAGQLGMDALVKIEDSETIIQVIVRVRWVWLALLATLLGAGSFFMLETLIKSSSWELQSWMSSSLAVLFVGMSLSDEVE</sequence>
<evidence type="ECO:0000313" key="1">
    <source>
        <dbReference type="EMBL" id="KAJ8127374.1"/>
    </source>
</evidence>
<protein>
    <submittedName>
        <fullName evidence="1">Uncharacterized protein</fullName>
    </submittedName>
</protein>
<name>A0ACC2JJ42_9PEZI</name>
<accession>A0ACC2JJ42</accession>
<keyword evidence="2" id="KW-1185">Reference proteome</keyword>
<organism evidence="1 2">
    <name type="scientific">Lasiodiplodia mahajangana</name>
    <dbReference type="NCBI Taxonomy" id="1108764"/>
    <lineage>
        <taxon>Eukaryota</taxon>
        <taxon>Fungi</taxon>
        <taxon>Dikarya</taxon>
        <taxon>Ascomycota</taxon>
        <taxon>Pezizomycotina</taxon>
        <taxon>Dothideomycetes</taxon>
        <taxon>Dothideomycetes incertae sedis</taxon>
        <taxon>Botryosphaeriales</taxon>
        <taxon>Botryosphaeriaceae</taxon>
        <taxon>Lasiodiplodia</taxon>
    </lineage>
</organism>
<comment type="caution">
    <text evidence="1">The sequence shown here is derived from an EMBL/GenBank/DDBJ whole genome shotgun (WGS) entry which is preliminary data.</text>
</comment>
<dbReference type="Proteomes" id="UP001153332">
    <property type="component" value="Unassembled WGS sequence"/>
</dbReference>
<evidence type="ECO:0000313" key="2">
    <source>
        <dbReference type="Proteomes" id="UP001153332"/>
    </source>
</evidence>